<organism evidence="10 11">
    <name type="scientific">Parastrongyloides trichosuri</name>
    <name type="common">Possum-specific nematode worm</name>
    <dbReference type="NCBI Taxonomy" id="131310"/>
    <lineage>
        <taxon>Eukaryota</taxon>
        <taxon>Metazoa</taxon>
        <taxon>Ecdysozoa</taxon>
        <taxon>Nematoda</taxon>
        <taxon>Chromadorea</taxon>
        <taxon>Rhabditida</taxon>
        <taxon>Tylenchina</taxon>
        <taxon>Panagrolaimomorpha</taxon>
        <taxon>Strongyloidoidea</taxon>
        <taxon>Strongyloididae</taxon>
        <taxon>Parastrongyloides</taxon>
    </lineage>
</organism>
<evidence type="ECO:0000256" key="2">
    <source>
        <dbReference type="ARBA" id="ARBA00022853"/>
    </source>
</evidence>
<dbReference type="STRING" id="131310.A0A0N4ZMV6"/>
<dbReference type="AlphaFoldDB" id="A0A0N4ZMV6"/>
<keyword evidence="10" id="KW-1185">Reference proteome</keyword>
<evidence type="ECO:0000313" key="10">
    <source>
        <dbReference type="Proteomes" id="UP000038045"/>
    </source>
</evidence>
<feature type="domain" description="DNA methyltransferase 1-associated 1" evidence="8">
    <location>
        <begin position="230"/>
        <end position="406"/>
    </location>
</feature>
<feature type="compositionally biased region" description="Polar residues" evidence="7">
    <location>
        <begin position="262"/>
        <end position="275"/>
    </location>
</feature>
<dbReference type="InterPro" id="IPR032563">
    <property type="entry name" value="DAMP1_SANT-like"/>
</dbReference>
<dbReference type="Pfam" id="PF05499">
    <property type="entry name" value="DMAP1"/>
    <property type="match status" value="1"/>
</dbReference>
<dbReference type="GO" id="GO:0035267">
    <property type="term" value="C:NuA4 histone acetyltransferase complex"/>
    <property type="evidence" value="ECO:0007669"/>
    <property type="project" value="InterPro"/>
</dbReference>
<dbReference type="InterPro" id="IPR027109">
    <property type="entry name" value="Swc4/Dmap1"/>
</dbReference>
<comment type="subcellular location">
    <subcellularLocation>
        <location evidence="1">Nucleus</location>
    </subcellularLocation>
</comment>
<sequence length="492" mass="57488">MALGQGESWSILQNTPVDAIKKTIQLENVRKRTKYNREVEQLGVRLEEGNGITSYKIHGNDYRINRRITFSKQRCQKWVFKEFINPARTDGLALKHWIKESQYKKNEPYVFAKLDKHVNIPTYTKSEYERHLQEPKWSEQETNHLFDLCRRFDLKWYVIHDRWEIYKAGEPDKKSKSLVDLKARYYNVLNWLNDARDLNVTPIRYDDEHEKKRKKQLTLLLNRTKEQIQEEEELLIELKKIEVRKRERERRAQDLQKLIRNGESNPNSPAITSAALSPLASMPKKKVQTKNSIATTSRTVTLTPKILPQLTPISFDFPPIRWPEFKGVGVHARSAEQKLPSSIGTKKTANIDKIFLHLKLPYVVDSHEDLVSEYNQFRNEITQLHELKSILLSSEASLQTLSQQFENEGLPPLNIDNRFRPQTAEDLNIDDYYNIYGEPNDAIEVQNLGYPSSSRKLMGLIDVSAIAASHSRKRKSTIPQGFMANEMKKKRF</sequence>
<dbReference type="PANTHER" id="PTHR12855">
    <property type="entry name" value="DNA METHYLTRANSFERASE 1-ASSOCIATED PROTEIN 1 FAMILY MEMBER"/>
    <property type="match status" value="1"/>
</dbReference>
<dbReference type="GO" id="GO:0006338">
    <property type="term" value="P:chromatin remodeling"/>
    <property type="evidence" value="ECO:0007669"/>
    <property type="project" value="InterPro"/>
</dbReference>
<evidence type="ECO:0000256" key="5">
    <source>
        <dbReference type="ARBA" id="ARBA00023242"/>
    </source>
</evidence>
<dbReference type="GO" id="GO:0006281">
    <property type="term" value="P:DNA repair"/>
    <property type="evidence" value="ECO:0007669"/>
    <property type="project" value="InterPro"/>
</dbReference>
<evidence type="ECO:0000259" key="8">
    <source>
        <dbReference type="Pfam" id="PF05499"/>
    </source>
</evidence>
<name>A0A0N4ZMV6_PARTI</name>
<keyword evidence="4" id="KW-0804">Transcription</keyword>
<dbReference type="FunFam" id="1.10.10.60:FF:000087">
    <property type="entry name" value="DNA methyltransferase 1-associated protein 1"/>
    <property type="match status" value="1"/>
</dbReference>
<evidence type="ECO:0000256" key="3">
    <source>
        <dbReference type="ARBA" id="ARBA00023015"/>
    </source>
</evidence>
<dbReference type="Proteomes" id="UP000038045">
    <property type="component" value="Unplaced"/>
</dbReference>
<evidence type="ECO:0000259" key="9">
    <source>
        <dbReference type="Pfam" id="PF16282"/>
    </source>
</evidence>
<dbReference type="WBParaSite" id="PTRK_0000987300.1">
    <property type="protein sequence ID" value="PTRK_0000987300.1"/>
    <property type="gene ID" value="PTRK_0000987300"/>
</dbReference>
<protein>
    <recommendedName>
        <fullName evidence="6">DNA methyltransferase 1-associated protein 1</fullName>
    </recommendedName>
</protein>
<dbReference type="InterPro" id="IPR008468">
    <property type="entry name" value="DMAP1"/>
</dbReference>
<evidence type="ECO:0000313" key="11">
    <source>
        <dbReference type="WBParaSite" id="PTRK_0000987300.1"/>
    </source>
</evidence>
<dbReference type="PANTHER" id="PTHR12855:SF10">
    <property type="entry name" value="DNA METHYLTRANSFERASE 1-ASSOCIATED PROTEIN 1"/>
    <property type="match status" value="1"/>
</dbReference>
<feature type="region of interest" description="Disordered" evidence="7">
    <location>
        <begin position="257"/>
        <end position="292"/>
    </location>
</feature>
<dbReference type="GO" id="GO:0000812">
    <property type="term" value="C:Swr1 complex"/>
    <property type="evidence" value="ECO:0007669"/>
    <property type="project" value="TreeGrafter"/>
</dbReference>
<keyword evidence="3" id="KW-0805">Transcription regulation</keyword>
<reference evidence="11" key="1">
    <citation type="submission" date="2017-02" db="UniProtKB">
        <authorList>
            <consortium name="WormBaseParasite"/>
        </authorList>
    </citation>
    <scope>IDENTIFICATION</scope>
</reference>
<evidence type="ECO:0000256" key="4">
    <source>
        <dbReference type="ARBA" id="ARBA00023163"/>
    </source>
</evidence>
<evidence type="ECO:0000256" key="1">
    <source>
        <dbReference type="ARBA" id="ARBA00004123"/>
    </source>
</evidence>
<keyword evidence="2" id="KW-0156">Chromatin regulator</keyword>
<feature type="domain" description="DAMP1 SANT/Myb-like" evidence="9">
    <location>
        <begin position="109"/>
        <end position="192"/>
    </location>
</feature>
<evidence type="ECO:0000256" key="6">
    <source>
        <dbReference type="ARBA" id="ARBA00067416"/>
    </source>
</evidence>
<proteinExistence type="predicted"/>
<dbReference type="Pfam" id="PF16282">
    <property type="entry name" value="SANT_DAMP1_like"/>
    <property type="match status" value="1"/>
</dbReference>
<dbReference type="GO" id="GO:0003714">
    <property type="term" value="F:transcription corepressor activity"/>
    <property type="evidence" value="ECO:0007669"/>
    <property type="project" value="TreeGrafter"/>
</dbReference>
<keyword evidence="5" id="KW-0539">Nucleus</keyword>
<accession>A0A0N4ZMV6</accession>
<evidence type="ECO:0000256" key="7">
    <source>
        <dbReference type="SAM" id="MobiDB-lite"/>
    </source>
</evidence>
<dbReference type="GO" id="GO:0000122">
    <property type="term" value="P:negative regulation of transcription by RNA polymerase II"/>
    <property type="evidence" value="ECO:0007669"/>
    <property type="project" value="TreeGrafter"/>
</dbReference>
<dbReference type="Gene3D" id="1.10.10.60">
    <property type="entry name" value="Homeodomain-like"/>
    <property type="match status" value="1"/>
</dbReference>